<dbReference type="AlphaFoldDB" id="A0A8T0GTT0"/>
<accession>A0A8T0GTT0</accession>
<keyword evidence="7" id="KW-0807">Transducer</keyword>
<evidence type="ECO:0000256" key="8">
    <source>
        <dbReference type="SAM" id="Phobius"/>
    </source>
</evidence>
<evidence type="ECO:0000256" key="4">
    <source>
        <dbReference type="ARBA" id="ARBA00023040"/>
    </source>
</evidence>
<dbReference type="GO" id="GO:0004930">
    <property type="term" value="F:G protein-coupled receptor activity"/>
    <property type="evidence" value="ECO:0007669"/>
    <property type="project" value="UniProtKB-KW"/>
</dbReference>
<keyword evidence="2 8" id="KW-0812">Transmembrane</keyword>
<dbReference type="InterPro" id="IPR022340">
    <property type="entry name" value="GPCR_GCR1_put"/>
</dbReference>
<keyword evidence="5 8" id="KW-0472">Membrane</keyword>
<evidence type="ECO:0000313" key="10">
    <source>
        <dbReference type="Proteomes" id="UP000822688"/>
    </source>
</evidence>
<reference evidence="9" key="1">
    <citation type="submission" date="2020-06" db="EMBL/GenBank/DDBJ databases">
        <title>WGS assembly of Ceratodon purpureus strain R40.</title>
        <authorList>
            <person name="Carey S.B."/>
            <person name="Jenkins J."/>
            <person name="Shu S."/>
            <person name="Lovell J.T."/>
            <person name="Sreedasyam A."/>
            <person name="Maumus F."/>
            <person name="Tiley G.P."/>
            <person name="Fernandez-Pozo N."/>
            <person name="Barry K."/>
            <person name="Chen C."/>
            <person name="Wang M."/>
            <person name="Lipzen A."/>
            <person name="Daum C."/>
            <person name="Saski C.A."/>
            <person name="Payton A.C."/>
            <person name="Mcbreen J.C."/>
            <person name="Conrad R.E."/>
            <person name="Kollar L.M."/>
            <person name="Olsson S."/>
            <person name="Huttunen S."/>
            <person name="Landis J.B."/>
            <person name="Wickett N.J."/>
            <person name="Johnson M.G."/>
            <person name="Rensing S.A."/>
            <person name="Grimwood J."/>
            <person name="Schmutz J."/>
            <person name="Mcdaniel S.F."/>
        </authorList>
    </citation>
    <scope>NUCLEOTIDE SEQUENCE</scope>
    <source>
        <strain evidence="9">R40</strain>
    </source>
</reference>
<keyword evidence="10" id="KW-1185">Reference proteome</keyword>
<gene>
    <name evidence="9" type="ORF">KC19_10G175000</name>
</gene>
<evidence type="ECO:0000256" key="3">
    <source>
        <dbReference type="ARBA" id="ARBA00022989"/>
    </source>
</evidence>
<dbReference type="EMBL" id="CM026431">
    <property type="protein sequence ID" value="KAG0560362.1"/>
    <property type="molecule type" value="Genomic_DNA"/>
</dbReference>
<evidence type="ECO:0000256" key="7">
    <source>
        <dbReference type="ARBA" id="ARBA00023224"/>
    </source>
</evidence>
<keyword evidence="4" id="KW-0297">G-protein coupled receptor</keyword>
<dbReference type="GO" id="GO:0016020">
    <property type="term" value="C:membrane"/>
    <property type="evidence" value="ECO:0007669"/>
    <property type="project" value="UniProtKB-SubCell"/>
</dbReference>
<comment type="caution">
    <text evidence="9">The sequence shown here is derived from an EMBL/GenBank/DDBJ whole genome shotgun (WGS) entry which is preliminary data.</text>
</comment>
<evidence type="ECO:0000256" key="2">
    <source>
        <dbReference type="ARBA" id="ARBA00022692"/>
    </source>
</evidence>
<evidence type="ECO:0000313" key="9">
    <source>
        <dbReference type="EMBL" id="KAG0560362.1"/>
    </source>
</evidence>
<sequence length="155" mass="17480">MQNFVGFCMITGINVGASALSFAGTLFIVMCYILFKDLRMFPFKLIFYLSLCEKASDSVICVHQNVFCCHSLEYYVYGAVGSELILRTVLCLCRTCWAVSSICEDNVREKGCWSSLVPVTSVIPITWANEDFFRMLILNVHILNVKAYCTPLTIP</sequence>
<keyword evidence="6" id="KW-0675">Receptor</keyword>
<name>A0A8T0GTT0_CERPU</name>
<protein>
    <submittedName>
        <fullName evidence="9">Uncharacterized protein</fullName>
    </submittedName>
</protein>
<feature type="transmembrane region" description="Helical" evidence="8">
    <location>
        <begin position="12"/>
        <end position="35"/>
    </location>
</feature>
<proteinExistence type="predicted"/>
<organism evidence="9 10">
    <name type="scientific">Ceratodon purpureus</name>
    <name type="common">Fire moss</name>
    <name type="synonym">Dicranum purpureum</name>
    <dbReference type="NCBI Taxonomy" id="3225"/>
    <lineage>
        <taxon>Eukaryota</taxon>
        <taxon>Viridiplantae</taxon>
        <taxon>Streptophyta</taxon>
        <taxon>Embryophyta</taxon>
        <taxon>Bryophyta</taxon>
        <taxon>Bryophytina</taxon>
        <taxon>Bryopsida</taxon>
        <taxon>Dicranidae</taxon>
        <taxon>Pseudoditrichales</taxon>
        <taxon>Ditrichaceae</taxon>
        <taxon>Ceratodon</taxon>
    </lineage>
</organism>
<dbReference type="PRINTS" id="PR02001">
    <property type="entry name" value="GCR1CAMPR"/>
</dbReference>
<dbReference type="PRINTS" id="PR02000">
    <property type="entry name" value="GCR1PLANT"/>
</dbReference>
<evidence type="ECO:0000256" key="1">
    <source>
        <dbReference type="ARBA" id="ARBA00004141"/>
    </source>
</evidence>
<keyword evidence="3 8" id="KW-1133">Transmembrane helix</keyword>
<evidence type="ECO:0000256" key="6">
    <source>
        <dbReference type="ARBA" id="ARBA00023170"/>
    </source>
</evidence>
<comment type="subcellular location">
    <subcellularLocation>
        <location evidence="1">Membrane</location>
        <topology evidence="1">Multi-pass membrane protein</topology>
    </subcellularLocation>
</comment>
<dbReference type="Proteomes" id="UP000822688">
    <property type="component" value="Chromosome 10"/>
</dbReference>
<evidence type="ECO:0000256" key="5">
    <source>
        <dbReference type="ARBA" id="ARBA00023136"/>
    </source>
</evidence>
<dbReference type="InterPro" id="IPR022343">
    <property type="entry name" value="GCR1-cAMP_receptor"/>
</dbReference>